<gene>
    <name evidence="3" type="ORF">KY290_016581</name>
</gene>
<dbReference type="Proteomes" id="UP000826656">
    <property type="component" value="Unassembled WGS sequence"/>
</dbReference>
<feature type="domain" description="DNA2/NAM7 helicase-like C-terminal" evidence="2">
    <location>
        <begin position="51"/>
        <end position="235"/>
    </location>
</feature>
<name>A0ABQ7VAZ1_SOLTU</name>
<dbReference type="InterPro" id="IPR041677">
    <property type="entry name" value="DNA2/NAM7_AAA_11"/>
</dbReference>
<sequence length="490" mass="54814">MMVIDEAAQLKECESTIPLQLPGLRHAILIGDEKQLPAMVQSKICEKAEFGRSLFERLVLLGHKKHLLNVQYRMHPKISLFPNNEFYEKKIMDGPNVTAAIYEKRFLKGDIFGSYSFINVSSGKEVLDEEHSTRNMAEVLVVAEIVTNLQRESVSSNHKVCVGCISPYKAQVFAIEQIIGKRYSTDVKSDFSVNVRSVDGFQGGEEDVIIISTVRCNGSGLVGFLSNIQRANVALISGHIVNCFVCFLCRYCLWILGNAATLVNSGSIWKNIVIDSKARDCYFDAIDDIRLAQAVLSAAVELGQIDTLLRTDSPLFKTAKWKVLFCENFSKSIAKTKDVKISKEVISLLVKLSSGWRKSEKKRMINNKGGSYSALLEVYNVKYLKLIWTIDILQQDLIHAQVLKIWDILPAYQIPNLNLVLPMTWPNNGNNVSGTGSAHSERDQNLARQLSAMSLNDKPGSSRSSKFKTKKGGMIKAVWQPFVESIAQKR</sequence>
<evidence type="ECO:0000313" key="3">
    <source>
        <dbReference type="EMBL" id="KAH0760508.1"/>
    </source>
</evidence>
<organism evidence="3 4">
    <name type="scientific">Solanum tuberosum</name>
    <name type="common">Potato</name>
    <dbReference type="NCBI Taxonomy" id="4113"/>
    <lineage>
        <taxon>Eukaryota</taxon>
        <taxon>Viridiplantae</taxon>
        <taxon>Streptophyta</taxon>
        <taxon>Embryophyta</taxon>
        <taxon>Tracheophyta</taxon>
        <taxon>Spermatophyta</taxon>
        <taxon>Magnoliopsida</taxon>
        <taxon>eudicotyledons</taxon>
        <taxon>Gunneridae</taxon>
        <taxon>Pentapetalae</taxon>
        <taxon>asterids</taxon>
        <taxon>lamiids</taxon>
        <taxon>Solanales</taxon>
        <taxon>Solanaceae</taxon>
        <taxon>Solanoideae</taxon>
        <taxon>Solaneae</taxon>
        <taxon>Solanum</taxon>
    </lineage>
</organism>
<dbReference type="InterPro" id="IPR027417">
    <property type="entry name" value="P-loop_NTPase"/>
</dbReference>
<dbReference type="Pfam" id="PF13086">
    <property type="entry name" value="AAA_11"/>
    <property type="match status" value="1"/>
</dbReference>
<evidence type="ECO:0008006" key="5">
    <source>
        <dbReference type="Google" id="ProtNLM"/>
    </source>
</evidence>
<dbReference type="CDD" id="cd18808">
    <property type="entry name" value="SF1_C_Upf1"/>
    <property type="match status" value="1"/>
</dbReference>
<dbReference type="SUPFAM" id="SSF52540">
    <property type="entry name" value="P-loop containing nucleoside triphosphate hydrolases"/>
    <property type="match status" value="1"/>
</dbReference>
<evidence type="ECO:0000259" key="1">
    <source>
        <dbReference type="Pfam" id="PF13086"/>
    </source>
</evidence>
<dbReference type="PANTHER" id="PTHR10887">
    <property type="entry name" value="DNA2/NAM7 HELICASE FAMILY"/>
    <property type="match status" value="1"/>
</dbReference>
<accession>A0ABQ7VAZ1</accession>
<dbReference type="PANTHER" id="PTHR10887:SF512">
    <property type="entry name" value="ZINC FINGER PHD-TYPE DOMAIN-CONTAINING PROTEIN"/>
    <property type="match status" value="1"/>
</dbReference>
<proteinExistence type="predicted"/>
<protein>
    <recommendedName>
        <fullName evidence="5">Helicase MAGATAMA 3</fullName>
    </recommendedName>
</protein>
<evidence type="ECO:0000313" key="4">
    <source>
        <dbReference type="Proteomes" id="UP000826656"/>
    </source>
</evidence>
<dbReference type="Pfam" id="PF13087">
    <property type="entry name" value="AAA_12"/>
    <property type="match status" value="1"/>
</dbReference>
<dbReference type="EMBL" id="JAIVGD010000013">
    <property type="protein sequence ID" value="KAH0760508.1"/>
    <property type="molecule type" value="Genomic_DNA"/>
</dbReference>
<dbReference type="InterPro" id="IPR041679">
    <property type="entry name" value="DNA2/NAM7-like_C"/>
</dbReference>
<dbReference type="InterPro" id="IPR047187">
    <property type="entry name" value="SF1_C_Upf1"/>
</dbReference>
<keyword evidence="4" id="KW-1185">Reference proteome</keyword>
<dbReference type="Gene3D" id="3.40.50.300">
    <property type="entry name" value="P-loop containing nucleotide triphosphate hydrolases"/>
    <property type="match status" value="2"/>
</dbReference>
<feature type="domain" description="DNA2/NAM7 helicase helicase" evidence="1">
    <location>
        <begin position="2"/>
        <end position="43"/>
    </location>
</feature>
<evidence type="ECO:0000259" key="2">
    <source>
        <dbReference type="Pfam" id="PF13087"/>
    </source>
</evidence>
<comment type="caution">
    <text evidence="3">The sequence shown here is derived from an EMBL/GenBank/DDBJ whole genome shotgun (WGS) entry which is preliminary data.</text>
</comment>
<reference evidence="3 4" key="1">
    <citation type="journal article" date="2021" name="bioRxiv">
        <title>Chromosome-scale and haplotype-resolved genome assembly of a tetraploid potato cultivar.</title>
        <authorList>
            <person name="Sun H."/>
            <person name="Jiao W.-B."/>
            <person name="Krause K."/>
            <person name="Campoy J.A."/>
            <person name="Goel M."/>
            <person name="Folz-Donahue K."/>
            <person name="Kukat C."/>
            <person name="Huettel B."/>
            <person name="Schneeberger K."/>
        </authorList>
    </citation>
    <scope>NUCLEOTIDE SEQUENCE [LARGE SCALE GENOMIC DNA]</scope>
    <source>
        <strain evidence="3">SolTubOtavaFocal</strain>
        <tissue evidence="3">Leaves</tissue>
    </source>
</reference>
<dbReference type="InterPro" id="IPR045055">
    <property type="entry name" value="DNA2/NAM7-like"/>
</dbReference>